<accession>A0A2H5QVE4</accession>
<proteinExistence type="inferred from homology"/>
<gene>
    <name evidence="3" type="ORF">CUMW_265390</name>
</gene>
<dbReference type="SUPFAM" id="SSF47113">
    <property type="entry name" value="Histone-fold"/>
    <property type="match status" value="1"/>
</dbReference>
<feature type="non-terminal residue" evidence="3">
    <location>
        <position position="1"/>
    </location>
</feature>
<reference evidence="3 4" key="1">
    <citation type="journal article" date="2017" name="Front. Genet.">
        <title>Draft sequencing of the heterozygous diploid genome of Satsuma (Citrus unshiu Marc.) using a hybrid assembly approach.</title>
        <authorList>
            <person name="Shimizu T."/>
            <person name="Tanizawa Y."/>
            <person name="Mochizuki T."/>
            <person name="Nagasaki H."/>
            <person name="Yoshioka T."/>
            <person name="Toyoda A."/>
            <person name="Fujiyama A."/>
            <person name="Kaminuma E."/>
            <person name="Nakamura Y."/>
        </authorList>
    </citation>
    <scope>NUCLEOTIDE SEQUENCE [LARGE SCALE GENOMIC DNA]</scope>
    <source>
        <strain evidence="4">cv. Miyagawa wase</strain>
    </source>
</reference>
<comment type="similarity">
    <text evidence="1">Belongs to the histone H2B family.</text>
</comment>
<evidence type="ECO:0000256" key="1">
    <source>
        <dbReference type="ARBA" id="ARBA00006846"/>
    </source>
</evidence>
<comment type="caution">
    <text evidence="3">The sequence shown here is derived from an EMBL/GenBank/DDBJ whole genome shotgun (WGS) entry which is preliminary data.</text>
</comment>
<feature type="signal peptide" evidence="2">
    <location>
        <begin position="1"/>
        <end position="23"/>
    </location>
</feature>
<dbReference type="GO" id="GO:0003677">
    <property type="term" value="F:DNA binding"/>
    <property type="evidence" value="ECO:0007669"/>
    <property type="project" value="InterPro"/>
</dbReference>
<dbReference type="Gene3D" id="1.10.20.10">
    <property type="entry name" value="Histone, subunit A"/>
    <property type="match status" value="1"/>
</dbReference>
<dbReference type="AlphaFoldDB" id="A0A2H5QVE4"/>
<dbReference type="InterPro" id="IPR009072">
    <property type="entry name" value="Histone-fold"/>
</dbReference>
<keyword evidence="4" id="KW-1185">Reference proteome</keyword>
<organism evidence="3 4">
    <name type="scientific">Citrus unshiu</name>
    <name type="common">Satsuma mandarin</name>
    <name type="synonym">Citrus nobilis var. unshiu</name>
    <dbReference type="NCBI Taxonomy" id="55188"/>
    <lineage>
        <taxon>Eukaryota</taxon>
        <taxon>Viridiplantae</taxon>
        <taxon>Streptophyta</taxon>
        <taxon>Embryophyta</taxon>
        <taxon>Tracheophyta</taxon>
        <taxon>Spermatophyta</taxon>
        <taxon>Magnoliopsida</taxon>
        <taxon>eudicotyledons</taxon>
        <taxon>Gunneridae</taxon>
        <taxon>Pentapetalae</taxon>
        <taxon>rosids</taxon>
        <taxon>malvids</taxon>
        <taxon>Sapindales</taxon>
        <taxon>Rutaceae</taxon>
        <taxon>Aurantioideae</taxon>
        <taxon>Citrus</taxon>
    </lineage>
</organism>
<dbReference type="GO" id="GO:0000786">
    <property type="term" value="C:nucleosome"/>
    <property type="evidence" value="ECO:0007669"/>
    <property type="project" value="InterPro"/>
</dbReference>
<feature type="chain" id="PRO_5014156610" evidence="2">
    <location>
        <begin position="24"/>
        <end position="136"/>
    </location>
</feature>
<dbReference type="GO" id="GO:0046982">
    <property type="term" value="F:protein heterodimerization activity"/>
    <property type="evidence" value="ECO:0007669"/>
    <property type="project" value="InterPro"/>
</dbReference>
<dbReference type="EMBL" id="BDQV01000925">
    <property type="protein sequence ID" value="GAY68592.1"/>
    <property type="molecule type" value="Genomic_DNA"/>
</dbReference>
<dbReference type="PANTHER" id="PTHR23428">
    <property type="entry name" value="HISTONE H2B"/>
    <property type="match status" value="1"/>
</dbReference>
<dbReference type="InterPro" id="IPR000558">
    <property type="entry name" value="Histone_H2B"/>
</dbReference>
<evidence type="ECO:0000256" key="2">
    <source>
        <dbReference type="SAM" id="SignalP"/>
    </source>
</evidence>
<dbReference type="Proteomes" id="UP000236630">
    <property type="component" value="Unassembled WGS sequence"/>
</dbReference>
<evidence type="ECO:0000313" key="3">
    <source>
        <dbReference type="EMBL" id="GAY68592.1"/>
    </source>
</evidence>
<dbReference type="GO" id="GO:0030527">
    <property type="term" value="F:structural constituent of chromatin"/>
    <property type="evidence" value="ECO:0007669"/>
    <property type="project" value="InterPro"/>
</dbReference>
<keyword evidence="2" id="KW-0732">Signal</keyword>
<sequence length="136" mass="15511">KSSLKKILPSIFVLAQVFHNAAGREEVEGWEEIPEEFATGDKKKKCEKKSINTYTIYIFKVPNQIYLDIGISSKAMGIMNRSFKAGEVQEEADDYISGNSDHIVRRLLLGELAKGTKAIIKRYQLLYMEDYVGRVF</sequence>
<evidence type="ECO:0000313" key="4">
    <source>
        <dbReference type="Proteomes" id="UP000236630"/>
    </source>
</evidence>
<dbReference type="SMART" id="SM00427">
    <property type="entry name" value="H2B"/>
    <property type="match status" value="1"/>
</dbReference>
<name>A0A2H5QVE4_CITUN</name>
<protein>
    <submittedName>
        <fullName evidence="3">Uncharacterized protein</fullName>
    </submittedName>
</protein>